<name>A0A0D8BJN1_9ACTN</name>
<reference evidence="18" key="1">
    <citation type="submission" date="2015-02" db="EMBL/GenBank/DDBJ databases">
        <title>Draft Genome of Frankia sp. CpI1-S.</title>
        <authorList>
            <person name="Oshone R.T."/>
            <person name="Ngom M."/>
            <person name="Ghodhbane-Gtari F."/>
            <person name="Gtari M."/>
            <person name="Morris K."/>
            <person name="Thomas K."/>
            <person name="Sen A."/>
            <person name="Tisa L.S."/>
        </authorList>
    </citation>
    <scope>NUCLEOTIDE SEQUENCE [LARGE SCALE GENOMIC DNA]</scope>
    <source>
        <strain evidence="18">CpI1-S</strain>
    </source>
</reference>
<dbReference type="OrthoDB" id="9808460at2"/>
<evidence type="ECO:0000256" key="6">
    <source>
        <dbReference type="ARBA" id="ARBA00016471"/>
    </source>
</evidence>
<dbReference type="InterPro" id="IPR015911">
    <property type="entry name" value="Phosphoglycerate_kinase_CS"/>
</dbReference>
<protein>
    <recommendedName>
        <fullName evidence="6 13">Phosphoglycerate kinase</fullName>
        <ecNumber evidence="5 13">2.7.2.3</ecNumber>
    </recommendedName>
</protein>
<feature type="binding site" evidence="13 14">
    <location>
        <begin position="19"/>
        <end position="21"/>
    </location>
    <ligand>
        <name>substrate</name>
    </ligand>
</feature>
<evidence type="ECO:0000256" key="5">
    <source>
        <dbReference type="ARBA" id="ARBA00013061"/>
    </source>
</evidence>
<dbReference type="SUPFAM" id="SSF53748">
    <property type="entry name" value="Phosphoglycerate kinase"/>
    <property type="match status" value="1"/>
</dbReference>
<comment type="caution">
    <text evidence="17">The sequence shown here is derived from an EMBL/GenBank/DDBJ whole genome shotgun (WGS) entry which is preliminary data.</text>
</comment>
<feature type="binding site" evidence="13 14">
    <location>
        <begin position="61"/>
        <end position="64"/>
    </location>
    <ligand>
        <name>substrate</name>
    </ligand>
</feature>
<comment type="pathway">
    <text evidence="2 13">Carbohydrate degradation; glycolysis; pyruvate from D-glyceraldehyde 3-phosphate: step 2/5.</text>
</comment>
<feature type="binding site" evidence="14">
    <location>
        <position position="38"/>
    </location>
    <ligand>
        <name>(2R)-3-phosphoglycerate</name>
        <dbReference type="ChEBI" id="CHEBI:58272"/>
    </ligand>
</feature>
<evidence type="ECO:0000313" key="18">
    <source>
        <dbReference type="Proteomes" id="UP000032545"/>
    </source>
</evidence>
<dbReference type="EC" id="2.7.2.3" evidence="5 13"/>
<dbReference type="InterPro" id="IPR015824">
    <property type="entry name" value="Phosphoglycerate_kinase_N"/>
</dbReference>
<proteinExistence type="inferred from homology"/>
<dbReference type="InterPro" id="IPR001576">
    <property type="entry name" value="Phosphoglycerate_kinase"/>
</dbReference>
<dbReference type="GO" id="GO:0005829">
    <property type="term" value="C:cytosol"/>
    <property type="evidence" value="ECO:0007669"/>
    <property type="project" value="TreeGrafter"/>
</dbReference>
<dbReference type="PROSITE" id="PS00111">
    <property type="entry name" value="PGLYCERATE_KINASE"/>
    <property type="match status" value="1"/>
</dbReference>
<feature type="binding site" evidence="13 15">
    <location>
        <begin position="356"/>
        <end position="359"/>
    </location>
    <ligand>
        <name>ATP</name>
        <dbReference type="ChEBI" id="CHEBI:30616"/>
    </ligand>
</feature>
<dbReference type="EMBL" id="JYFN01000012">
    <property type="protein sequence ID" value="KJE23627.1"/>
    <property type="molecule type" value="Genomic_DNA"/>
</dbReference>
<feature type="binding site" evidence="13 15">
    <location>
        <position position="330"/>
    </location>
    <ligand>
        <name>ATP</name>
        <dbReference type="ChEBI" id="CHEBI:30616"/>
    </ligand>
</feature>
<feature type="binding site" evidence="13">
    <location>
        <position position="124"/>
    </location>
    <ligand>
        <name>substrate</name>
    </ligand>
</feature>
<dbReference type="GO" id="GO:0005524">
    <property type="term" value="F:ATP binding"/>
    <property type="evidence" value="ECO:0007669"/>
    <property type="project" value="UniProtKB-KW"/>
</dbReference>
<keyword evidence="18" id="KW-1185">Reference proteome</keyword>
<evidence type="ECO:0000256" key="10">
    <source>
        <dbReference type="ARBA" id="ARBA00022777"/>
    </source>
</evidence>
<feature type="binding site" evidence="13 15">
    <location>
        <position position="211"/>
    </location>
    <ligand>
        <name>ATP</name>
        <dbReference type="ChEBI" id="CHEBI:30616"/>
    </ligand>
</feature>
<evidence type="ECO:0000256" key="15">
    <source>
        <dbReference type="PIRSR" id="PIRSR000724-2"/>
    </source>
</evidence>
<dbReference type="PATRIC" id="fig|1502723.3.peg.953"/>
<dbReference type="GO" id="GO:0006096">
    <property type="term" value="P:glycolytic process"/>
    <property type="evidence" value="ECO:0007669"/>
    <property type="project" value="UniProtKB-UniRule"/>
</dbReference>
<evidence type="ECO:0000256" key="11">
    <source>
        <dbReference type="ARBA" id="ARBA00022840"/>
    </source>
</evidence>
<organism evidence="17 18">
    <name type="scientific">Frankia torreyi</name>
    <dbReference type="NCBI Taxonomy" id="1856"/>
    <lineage>
        <taxon>Bacteria</taxon>
        <taxon>Bacillati</taxon>
        <taxon>Actinomycetota</taxon>
        <taxon>Actinomycetes</taxon>
        <taxon>Frankiales</taxon>
        <taxon>Frankiaceae</taxon>
        <taxon>Frankia</taxon>
    </lineage>
</organism>
<dbReference type="Proteomes" id="UP000032545">
    <property type="component" value="Unassembled WGS sequence"/>
</dbReference>
<gene>
    <name evidence="13" type="primary">pgk</name>
    <name evidence="17" type="ORF">FF36_02076</name>
</gene>
<feature type="binding site" evidence="13">
    <location>
        <position position="38"/>
    </location>
    <ligand>
        <name>substrate</name>
    </ligand>
</feature>
<comment type="subunit">
    <text evidence="4 13">Monomer.</text>
</comment>
<comment type="subcellular location">
    <subcellularLocation>
        <location evidence="13">Cytoplasm</location>
    </subcellularLocation>
</comment>
<keyword evidence="10 13" id="KW-0418">Kinase</keyword>
<evidence type="ECO:0000256" key="16">
    <source>
        <dbReference type="RuleBase" id="RU000532"/>
    </source>
</evidence>
<evidence type="ECO:0000256" key="14">
    <source>
        <dbReference type="PIRSR" id="PIRSR000724-1"/>
    </source>
</evidence>
<reference evidence="17 18" key="2">
    <citation type="journal article" date="2016" name="Genome Announc.">
        <title>Permanent Draft Genome Sequences for Two Variants of Frankia sp. Strain CpI1, the First Frankia Strain Isolated from Root Nodules of Comptonia peregrina.</title>
        <authorList>
            <person name="Oshone R."/>
            <person name="Hurst S.G.IV."/>
            <person name="Abebe-Akele F."/>
            <person name="Simpson S."/>
            <person name="Morris K."/>
            <person name="Thomas W.K."/>
            <person name="Tisa L.S."/>
        </authorList>
    </citation>
    <scope>NUCLEOTIDE SEQUENCE [LARGE SCALE GENOMIC DNA]</scope>
    <source>
        <strain evidence="18">CpI1-S</strain>
    </source>
</reference>
<feature type="binding site" evidence="13">
    <location>
        <position position="299"/>
    </location>
    <ligand>
        <name>ATP</name>
        <dbReference type="ChEBI" id="CHEBI:30616"/>
    </ligand>
</feature>
<keyword evidence="7 13" id="KW-0963">Cytoplasm</keyword>
<evidence type="ECO:0000256" key="13">
    <source>
        <dbReference type="HAMAP-Rule" id="MF_00145"/>
    </source>
</evidence>
<sequence>MRTIDDLQVAGHRVLVRSDLNVPLDRSGDTPRITDDGRVRASVPTIAALLDRGARVIVTSHLGRPKGEPDPKYSLEPVAVRLGELLGRPVAFAGDGTGDISGARAREVVAGLGDGEVALLENLRFSPGETSKDAVTRASFADALAALAEFYVGDAFGAVHRAHASVVDVPKRLPHAAGRLVLTELDVLRRLSADPARPYAVVLGGSKVSDKLGVIRALLPKVDALLVGGGMCFTFLAALGHGVGGSLLESEMIDTCKALLAEGGDRIVLPTDVVVADRFAADAQTAVVAADGIEAGWLGLDIGPESTAQFAERLAGAATVFWNGPMGVFELAPFAAGTRGVAEAIAAGDGFSVVGGGDSAAAVRTLGIPDDAFSHISTGGGASLEYLEGKTLPGLAALDV</sequence>
<evidence type="ECO:0000256" key="3">
    <source>
        <dbReference type="ARBA" id="ARBA00008982"/>
    </source>
</evidence>
<dbReference type="HAMAP" id="MF_00145">
    <property type="entry name" value="Phosphoglyc_kinase"/>
    <property type="match status" value="1"/>
</dbReference>
<dbReference type="PANTHER" id="PTHR11406:SF23">
    <property type="entry name" value="PHOSPHOGLYCERATE KINASE 1, CHLOROPLASTIC-RELATED"/>
    <property type="match status" value="1"/>
</dbReference>
<evidence type="ECO:0000256" key="7">
    <source>
        <dbReference type="ARBA" id="ARBA00022490"/>
    </source>
</evidence>
<dbReference type="GO" id="GO:0006094">
    <property type="term" value="P:gluconeogenesis"/>
    <property type="evidence" value="ECO:0007669"/>
    <property type="project" value="TreeGrafter"/>
</dbReference>
<keyword evidence="8 13" id="KW-0808">Transferase</keyword>
<dbReference type="PANTHER" id="PTHR11406">
    <property type="entry name" value="PHOSPHOGLYCERATE KINASE"/>
    <property type="match status" value="1"/>
</dbReference>
<dbReference type="InterPro" id="IPR036043">
    <property type="entry name" value="Phosphoglycerate_kinase_sf"/>
</dbReference>
<dbReference type="FunFam" id="3.40.50.1260:FF:000006">
    <property type="entry name" value="Phosphoglycerate kinase"/>
    <property type="match status" value="1"/>
</dbReference>
<keyword evidence="11 13" id="KW-0067">ATP-binding</keyword>
<dbReference type="GO" id="GO:0004618">
    <property type="term" value="F:phosphoglycerate kinase activity"/>
    <property type="evidence" value="ECO:0007669"/>
    <property type="project" value="UniProtKB-UniRule"/>
</dbReference>
<feature type="binding site" evidence="14">
    <location>
        <position position="161"/>
    </location>
    <ligand>
        <name>(2R)-3-phosphoglycerate</name>
        <dbReference type="ChEBI" id="CHEBI:58272"/>
    </ligand>
</feature>
<evidence type="ECO:0000256" key="12">
    <source>
        <dbReference type="ARBA" id="ARBA00023152"/>
    </source>
</evidence>
<dbReference type="FunFam" id="3.40.50.1260:FF:000031">
    <property type="entry name" value="Phosphoglycerate kinase 1"/>
    <property type="match status" value="1"/>
</dbReference>
<dbReference type="GO" id="GO:0043531">
    <property type="term" value="F:ADP binding"/>
    <property type="evidence" value="ECO:0007669"/>
    <property type="project" value="TreeGrafter"/>
</dbReference>
<evidence type="ECO:0000313" key="17">
    <source>
        <dbReference type="EMBL" id="KJE23627.1"/>
    </source>
</evidence>
<feature type="binding site" evidence="13">
    <location>
        <position position="161"/>
    </location>
    <ligand>
        <name>substrate</name>
    </ligand>
</feature>
<evidence type="ECO:0000256" key="9">
    <source>
        <dbReference type="ARBA" id="ARBA00022741"/>
    </source>
</evidence>
<evidence type="ECO:0000256" key="8">
    <source>
        <dbReference type="ARBA" id="ARBA00022679"/>
    </source>
</evidence>
<dbReference type="RefSeq" id="WP_044884739.1">
    <property type="nucleotide sequence ID" value="NZ_JYFN01000012.1"/>
</dbReference>
<feature type="binding site" evidence="14">
    <location>
        <position position="124"/>
    </location>
    <ligand>
        <name>(2R)-3-phosphoglycerate</name>
        <dbReference type="ChEBI" id="CHEBI:58272"/>
    </ligand>
</feature>
<evidence type="ECO:0000256" key="2">
    <source>
        <dbReference type="ARBA" id="ARBA00004838"/>
    </source>
</evidence>
<dbReference type="AlphaFoldDB" id="A0A0D8BJN1"/>
<evidence type="ECO:0000256" key="4">
    <source>
        <dbReference type="ARBA" id="ARBA00011245"/>
    </source>
</evidence>
<keyword evidence="12 13" id="KW-0324">Glycolysis</keyword>
<accession>A0A0D8BJN1</accession>
<dbReference type="Pfam" id="PF00162">
    <property type="entry name" value="PGK"/>
    <property type="match status" value="1"/>
</dbReference>
<dbReference type="CDD" id="cd00318">
    <property type="entry name" value="Phosphoglycerate_kinase"/>
    <property type="match status" value="1"/>
</dbReference>
<keyword evidence="9 13" id="KW-0547">Nucleotide-binding</keyword>
<dbReference type="PRINTS" id="PR00477">
    <property type="entry name" value="PHGLYCKINASE"/>
</dbReference>
<comment type="catalytic activity">
    <reaction evidence="1 13 16">
        <text>(2R)-3-phosphoglycerate + ATP = (2R)-3-phospho-glyceroyl phosphate + ADP</text>
        <dbReference type="Rhea" id="RHEA:14801"/>
        <dbReference type="ChEBI" id="CHEBI:30616"/>
        <dbReference type="ChEBI" id="CHEBI:57604"/>
        <dbReference type="ChEBI" id="CHEBI:58272"/>
        <dbReference type="ChEBI" id="CHEBI:456216"/>
        <dbReference type="EC" id="2.7.2.3"/>
    </reaction>
</comment>
<dbReference type="Gene3D" id="3.40.50.1260">
    <property type="entry name" value="Phosphoglycerate kinase, N-terminal domain"/>
    <property type="match status" value="2"/>
</dbReference>
<evidence type="ECO:0000256" key="1">
    <source>
        <dbReference type="ARBA" id="ARBA00000642"/>
    </source>
</evidence>
<comment type="similarity">
    <text evidence="3 13 16">Belongs to the phosphoglycerate kinase family.</text>
</comment>
<dbReference type="UniPathway" id="UPA00109">
    <property type="reaction ID" value="UER00185"/>
</dbReference>
<dbReference type="PIRSF" id="PIRSF000724">
    <property type="entry name" value="Pgk"/>
    <property type="match status" value="1"/>
</dbReference>